<dbReference type="AlphaFoldDB" id="A0A5B7ITV5"/>
<protein>
    <submittedName>
        <fullName evidence="1">Uncharacterized protein</fullName>
    </submittedName>
</protein>
<sequence>MPHNTQTWSRHLRPQEPTVTITAIPSMVRAINS</sequence>
<organism evidence="1 2">
    <name type="scientific">Portunus trituberculatus</name>
    <name type="common">Swimming crab</name>
    <name type="synonym">Neptunus trituberculatus</name>
    <dbReference type="NCBI Taxonomy" id="210409"/>
    <lineage>
        <taxon>Eukaryota</taxon>
        <taxon>Metazoa</taxon>
        <taxon>Ecdysozoa</taxon>
        <taxon>Arthropoda</taxon>
        <taxon>Crustacea</taxon>
        <taxon>Multicrustacea</taxon>
        <taxon>Malacostraca</taxon>
        <taxon>Eumalacostraca</taxon>
        <taxon>Eucarida</taxon>
        <taxon>Decapoda</taxon>
        <taxon>Pleocyemata</taxon>
        <taxon>Brachyura</taxon>
        <taxon>Eubrachyura</taxon>
        <taxon>Portunoidea</taxon>
        <taxon>Portunidae</taxon>
        <taxon>Portuninae</taxon>
        <taxon>Portunus</taxon>
    </lineage>
</organism>
<proteinExistence type="predicted"/>
<evidence type="ECO:0000313" key="1">
    <source>
        <dbReference type="EMBL" id="MPC85569.1"/>
    </source>
</evidence>
<accession>A0A5B7ITV5</accession>
<keyword evidence="2" id="KW-1185">Reference proteome</keyword>
<name>A0A5B7ITV5_PORTR</name>
<dbReference type="EMBL" id="VSRR010068834">
    <property type="protein sequence ID" value="MPC85569.1"/>
    <property type="molecule type" value="Genomic_DNA"/>
</dbReference>
<gene>
    <name evidence="1" type="ORF">E2C01_080350</name>
</gene>
<reference evidence="1 2" key="1">
    <citation type="submission" date="2019-05" db="EMBL/GenBank/DDBJ databases">
        <title>Another draft genome of Portunus trituberculatus and its Hox gene families provides insights of decapod evolution.</title>
        <authorList>
            <person name="Jeong J.-H."/>
            <person name="Song I."/>
            <person name="Kim S."/>
            <person name="Choi T."/>
            <person name="Kim D."/>
            <person name="Ryu S."/>
            <person name="Kim W."/>
        </authorList>
    </citation>
    <scope>NUCLEOTIDE SEQUENCE [LARGE SCALE GENOMIC DNA]</scope>
    <source>
        <tissue evidence="1">Muscle</tissue>
    </source>
</reference>
<comment type="caution">
    <text evidence="1">The sequence shown here is derived from an EMBL/GenBank/DDBJ whole genome shotgun (WGS) entry which is preliminary data.</text>
</comment>
<evidence type="ECO:0000313" key="2">
    <source>
        <dbReference type="Proteomes" id="UP000324222"/>
    </source>
</evidence>
<dbReference type="Proteomes" id="UP000324222">
    <property type="component" value="Unassembled WGS sequence"/>
</dbReference>